<sequence length="525" mass="61623">MSAEEIREAAAEFCDPTGTLKGEFGLWIDSLEGKTESWEPYGMLQEAAGNAALLHYFSDVRHTRLERPIEPDGSNIQHLGLLRDTFDWYTEWMVMLHQTKFVKIEKEDKEELLDLWVRNWGDLKSFIPEMDVSRIDDLDDLGEKLYDSPLEHLAAVFQQRPELDWVREWREEILKVLIEMQNAAERFPEGHPDRDAAVRRAFMSLHPTAWLLVRLINAEETFERDLVYWHVEDEHVRKRIFVLDDKNMARLLPCKEAIPVWDKYETDVLNSTRYIQDRARRNFDYRLLREWGRGRAFKKMDLVVDTTKDNTVKDAVQQVLDRFKNYGKLNHDLFGCHPIALDDAKKGSDEKCPVCWEDWQDGDVRITTHCDHQFHPPCIFNSWDLPGYFDFTCPKCRVPGRRLLDRIAIPEGRIGKGNDDDLWRFSEEGLEDFDELVEMAKTWQTNLDQEYEGVRAGRYKKMPLDLWEAWAKSIRRELVQHKLEDDPKELVDKKPDLIASWPRSAPGPPPAPQPVDPDDDLNMAE</sequence>
<keyword evidence="1" id="KW-0479">Metal-binding</keyword>
<dbReference type="EMBL" id="WWBZ02000082">
    <property type="protein sequence ID" value="KAF4301332.1"/>
    <property type="molecule type" value="Genomic_DNA"/>
</dbReference>
<evidence type="ECO:0000313" key="5">
    <source>
        <dbReference type="Proteomes" id="UP000572817"/>
    </source>
</evidence>
<dbReference type="InterPro" id="IPR013083">
    <property type="entry name" value="Znf_RING/FYVE/PHD"/>
</dbReference>
<evidence type="ECO:0000313" key="4">
    <source>
        <dbReference type="EMBL" id="KAF4301332.1"/>
    </source>
</evidence>
<comment type="caution">
    <text evidence="4">The sequence shown here is derived from an EMBL/GenBank/DDBJ whole genome shotgun (WGS) entry which is preliminary data.</text>
</comment>
<dbReference type="Gene3D" id="3.30.40.10">
    <property type="entry name" value="Zinc/RING finger domain, C3HC4 (zinc finger)"/>
    <property type="match status" value="1"/>
</dbReference>
<feature type="compositionally biased region" description="Pro residues" evidence="2">
    <location>
        <begin position="505"/>
        <end position="515"/>
    </location>
</feature>
<feature type="region of interest" description="Disordered" evidence="2">
    <location>
        <begin position="484"/>
        <end position="525"/>
    </location>
</feature>
<dbReference type="GO" id="GO:0008270">
    <property type="term" value="F:zinc ion binding"/>
    <property type="evidence" value="ECO:0007669"/>
    <property type="project" value="UniProtKB-KW"/>
</dbReference>
<feature type="compositionally biased region" description="Acidic residues" evidence="2">
    <location>
        <begin position="516"/>
        <end position="525"/>
    </location>
</feature>
<dbReference type="SMART" id="SM00184">
    <property type="entry name" value="RING"/>
    <property type="match status" value="1"/>
</dbReference>
<keyword evidence="1" id="KW-0862">Zinc</keyword>
<dbReference type="CDD" id="cd16448">
    <property type="entry name" value="RING-H2"/>
    <property type="match status" value="1"/>
</dbReference>
<feature type="compositionally biased region" description="Basic and acidic residues" evidence="2">
    <location>
        <begin position="484"/>
        <end position="496"/>
    </location>
</feature>
<evidence type="ECO:0000256" key="2">
    <source>
        <dbReference type="SAM" id="MobiDB-lite"/>
    </source>
</evidence>
<gene>
    <name evidence="4" type="ORF">GTA08_BOTSDO10800</name>
</gene>
<dbReference type="PROSITE" id="PS50089">
    <property type="entry name" value="ZF_RING_2"/>
    <property type="match status" value="1"/>
</dbReference>
<evidence type="ECO:0000259" key="3">
    <source>
        <dbReference type="PROSITE" id="PS50089"/>
    </source>
</evidence>
<proteinExistence type="predicted"/>
<dbReference type="SUPFAM" id="SSF57850">
    <property type="entry name" value="RING/U-box"/>
    <property type="match status" value="1"/>
</dbReference>
<feature type="domain" description="RING-type" evidence="3">
    <location>
        <begin position="352"/>
        <end position="397"/>
    </location>
</feature>
<dbReference type="Proteomes" id="UP000572817">
    <property type="component" value="Unassembled WGS sequence"/>
</dbReference>
<keyword evidence="1" id="KW-0863">Zinc-finger</keyword>
<keyword evidence="5" id="KW-1185">Reference proteome</keyword>
<name>A0A8H4N322_9PEZI</name>
<accession>A0A8H4N322</accession>
<reference evidence="4" key="1">
    <citation type="submission" date="2020-04" db="EMBL/GenBank/DDBJ databases">
        <title>Genome Assembly and Annotation of Botryosphaeria dothidea sdau 11-99, a Latent Pathogen of Apple Fruit Ring Rot in China.</title>
        <authorList>
            <person name="Yu C."/>
            <person name="Diao Y."/>
            <person name="Lu Q."/>
            <person name="Zhao J."/>
            <person name="Cui S."/>
            <person name="Peng C."/>
            <person name="He B."/>
            <person name="Liu H."/>
        </authorList>
    </citation>
    <scope>NUCLEOTIDE SEQUENCE [LARGE SCALE GENOMIC DNA]</scope>
    <source>
        <strain evidence="4">Sdau11-99</strain>
    </source>
</reference>
<dbReference type="InterPro" id="IPR001841">
    <property type="entry name" value="Znf_RING"/>
</dbReference>
<dbReference type="AlphaFoldDB" id="A0A8H4N322"/>
<organism evidence="4 5">
    <name type="scientific">Botryosphaeria dothidea</name>
    <dbReference type="NCBI Taxonomy" id="55169"/>
    <lineage>
        <taxon>Eukaryota</taxon>
        <taxon>Fungi</taxon>
        <taxon>Dikarya</taxon>
        <taxon>Ascomycota</taxon>
        <taxon>Pezizomycotina</taxon>
        <taxon>Dothideomycetes</taxon>
        <taxon>Dothideomycetes incertae sedis</taxon>
        <taxon>Botryosphaeriales</taxon>
        <taxon>Botryosphaeriaceae</taxon>
        <taxon>Botryosphaeria</taxon>
    </lineage>
</organism>
<dbReference type="OrthoDB" id="1681166at2759"/>
<evidence type="ECO:0000256" key="1">
    <source>
        <dbReference type="PROSITE-ProRule" id="PRU00175"/>
    </source>
</evidence>
<protein>
    <submittedName>
        <fullName evidence="4">Zinc finger RING-type protein</fullName>
    </submittedName>
</protein>